<evidence type="ECO:0000313" key="5">
    <source>
        <dbReference type="EMBL" id="MFD2044633.1"/>
    </source>
</evidence>
<reference evidence="6" key="1">
    <citation type="journal article" date="2019" name="Int. J. Syst. Evol. Microbiol.">
        <title>The Global Catalogue of Microorganisms (GCM) 10K type strain sequencing project: providing services to taxonomists for standard genome sequencing and annotation.</title>
        <authorList>
            <consortium name="The Broad Institute Genomics Platform"/>
            <consortium name="The Broad Institute Genome Sequencing Center for Infectious Disease"/>
            <person name="Wu L."/>
            <person name="Ma J."/>
        </authorList>
    </citation>
    <scope>NUCLEOTIDE SEQUENCE [LARGE SCALE GENOMIC DNA]</scope>
    <source>
        <strain evidence="6">R28</strain>
    </source>
</reference>
<keyword evidence="6" id="KW-1185">Reference proteome</keyword>
<proteinExistence type="predicted"/>
<dbReference type="Proteomes" id="UP001597383">
    <property type="component" value="Unassembled WGS sequence"/>
</dbReference>
<name>A0ABW4VZJ3_9BACI</name>
<dbReference type="Pfam" id="PF04030">
    <property type="entry name" value="ALO"/>
    <property type="match status" value="1"/>
</dbReference>
<keyword evidence="1" id="KW-0285">Flavoprotein</keyword>
<dbReference type="InterPro" id="IPR016171">
    <property type="entry name" value="Vanillyl_alc_oxidase_C-sub2"/>
</dbReference>
<evidence type="ECO:0000313" key="6">
    <source>
        <dbReference type="Proteomes" id="UP001597383"/>
    </source>
</evidence>
<evidence type="ECO:0000259" key="4">
    <source>
        <dbReference type="Pfam" id="PF04030"/>
    </source>
</evidence>
<dbReference type="Gene3D" id="1.10.45.10">
    <property type="entry name" value="Vanillyl-alcohol Oxidase, Chain A, domain 4"/>
    <property type="match status" value="1"/>
</dbReference>
<keyword evidence="2" id="KW-0274">FAD</keyword>
<feature type="domain" description="D-arabinono-1,4-lactone oxidase C-terminal" evidence="4">
    <location>
        <begin position="141"/>
        <end position="270"/>
    </location>
</feature>
<dbReference type="InterPro" id="IPR016164">
    <property type="entry name" value="FAD-linked_Oxase-like_C"/>
</dbReference>
<keyword evidence="3" id="KW-0560">Oxidoreductase</keyword>
<dbReference type="Gene3D" id="3.30.70.2520">
    <property type="match status" value="1"/>
</dbReference>
<accession>A0ABW4VZJ3</accession>
<evidence type="ECO:0000256" key="2">
    <source>
        <dbReference type="ARBA" id="ARBA00022827"/>
    </source>
</evidence>
<dbReference type="RefSeq" id="WP_377556132.1">
    <property type="nucleotide sequence ID" value="NZ_JBHUHQ010000015.1"/>
</dbReference>
<organism evidence="5 6">
    <name type="scientific">Ornithinibacillus salinisoli</name>
    <dbReference type="NCBI Taxonomy" id="1848459"/>
    <lineage>
        <taxon>Bacteria</taxon>
        <taxon>Bacillati</taxon>
        <taxon>Bacillota</taxon>
        <taxon>Bacilli</taxon>
        <taxon>Bacillales</taxon>
        <taxon>Bacillaceae</taxon>
        <taxon>Ornithinibacillus</taxon>
    </lineage>
</organism>
<sequence>MKFILPQRSRFDLEDYPDYIGEHISNQDNVGLHFSRLSASPDHLLEDMYMTTYHVVPSSNSNYPTSDEWEILRPLNEEENVLRDKFAFGISRKFDWAKTVVWDLQQKIYGENNSTLITRNNAMRPPIEFLEYESGKDTDILQEYFIPVEQFPEFVQKLRQIVKEEELNLLNATVRYMPKSTDATLSYAQENMLAIVLYINHSMSDEGIEHMKKSTRQMVEAALDVNGTYYLTYQLYPSSKQLSHAYPAFDDFVRLKQTYDPKDRFMNNLYEEYQP</sequence>
<evidence type="ECO:0000256" key="3">
    <source>
        <dbReference type="ARBA" id="ARBA00023002"/>
    </source>
</evidence>
<evidence type="ECO:0000256" key="1">
    <source>
        <dbReference type="ARBA" id="ARBA00022630"/>
    </source>
</evidence>
<dbReference type="InterPro" id="IPR007173">
    <property type="entry name" value="ALO_C"/>
</dbReference>
<gene>
    <name evidence="5" type="ORF">ACFSJF_10175</name>
</gene>
<dbReference type="EMBL" id="JBHUHQ010000015">
    <property type="protein sequence ID" value="MFD2044633.1"/>
    <property type="molecule type" value="Genomic_DNA"/>
</dbReference>
<dbReference type="SUPFAM" id="SSF55103">
    <property type="entry name" value="FAD-linked oxidases, C-terminal domain"/>
    <property type="match status" value="1"/>
</dbReference>
<comment type="caution">
    <text evidence="5">The sequence shown here is derived from an EMBL/GenBank/DDBJ whole genome shotgun (WGS) entry which is preliminary data.</text>
</comment>
<protein>
    <submittedName>
        <fullName evidence="5">D-arabinono-1,4-lactone oxidase</fullName>
    </submittedName>
</protein>